<dbReference type="AlphaFoldDB" id="A0A1Y3AY13"/>
<dbReference type="SUPFAM" id="SSF57667">
    <property type="entry name" value="beta-beta-alpha zinc fingers"/>
    <property type="match status" value="1"/>
</dbReference>
<feature type="region of interest" description="Disordered" evidence="1">
    <location>
        <begin position="254"/>
        <end position="274"/>
    </location>
</feature>
<feature type="domain" description="C2H2-type" evidence="2">
    <location>
        <begin position="80"/>
        <end position="102"/>
    </location>
</feature>
<gene>
    <name evidence="3" type="ORF">BLA29_004138</name>
</gene>
<feature type="compositionally biased region" description="Low complexity" evidence="1">
    <location>
        <begin position="359"/>
        <end position="368"/>
    </location>
</feature>
<feature type="compositionally biased region" description="Basic and acidic residues" evidence="1">
    <location>
        <begin position="150"/>
        <end position="168"/>
    </location>
</feature>
<feature type="region of interest" description="Disordered" evidence="1">
    <location>
        <begin position="359"/>
        <end position="380"/>
    </location>
</feature>
<keyword evidence="4" id="KW-1185">Reference proteome</keyword>
<reference evidence="3 4" key="1">
    <citation type="submission" date="2017-03" db="EMBL/GenBank/DDBJ databases">
        <title>Genome Survey of Euroglyphus maynei.</title>
        <authorList>
            <person name="Arlian L.G."/>
            <person name="Morgan M.S."/>
            <person name="Rider S.D."/>
        </authorList>
    </citation>
    <scope>NUCLEOTIDE SEQUENCE [LARGE SCALE GENOMIC DNA]</scope>
    <source>
        <strain evidence="3">Arlian Lab</strain>
        <tissue evidence="3">Whole body</tissue>
    </source>
</reference>
<dbReference type="Proteomes" id="UP000194236">
    <property type="component" value="Unassembled WGS sequence"/>
</dbReference>
<evidence type="ECO:0000259" key="2">
    <source>
        <dbReference type="PROSITE" id="PS00028"/>
    </source>
</evidence>
<proteinExistence type="predicted"/>
<feature type="compositionally biased region" description="Basic and acidic residues" evidence="1">
    <location>
        <begin position="304"/>
        <end position="321"/>
    </location>
</feature>
<evidence type="ECO:0000313" key="4">
    <source>
        <dbReference type="Proteomes" id="UP000194236"/>
    </source>
</evidence>
<protein>
    <recommendedName>
        <fullName evidence="2">C2H2-type domain-containing protein</fullName>
    </recommendedName>
</protein>
<dbReference type="InterPro" id="IPR013087">
    <property type="entry name" value="Znf_C2H2_type"/>
</dbReference>
<accession>A0A1Y3AY13</accession>
<comment type="caution">
    <text evidence="3">The sequence shown here is derived from an EMBL/GenBank/DDBJ whole genome shotgun (WGS) entry which is preliminary data.</text>
</comment>
<feature type="region of interest" description="Disordered" evidence="1">
    <location>
        <begin position="28"/>
        <end position="51"/>
    </location>
</feature>
<dbReference type="OrthoDB" id="9909793at2759"/>
<feature type="region of interest" description="Disordered" evidence="1">
    <location>
        <begin position="301"/>
        <end position="343"/>
    </location>
</feature>
<dbReference type="EMBL" id="MUJZ01051762">
    <property type="protein sequence ID" value="OTF73399.1"/>
    <property type="molecule type" value="Genomic_DNA"/>
</dbReference>
<dbReference type="InterPro" id="IPR036236">
    <property type="entry name" value="Znf_C2H2_sf"/>
</dbReference>
<feature type="compositionally biased region" description="Low complexity" evidence="1">
    <location>
        <begin position="254"/>
        <end position="270"/>
    </location>
</feature>
<sequence>MYLKHLHTDRHFSKLGSSDFQTIRKAEERMDTSETSELNPLKPSSSTSSVISSMSSQSVDCDKEKFLGTEFFYPLISFYCDLCSKFLPTNKQGQIHLRSEKHLLLYQKYTKKNVDYYNKFNDKRMEEFKRSPYVRQYIHEQYRQRLLGQKNKDKSSDSEKKDDSDKPKTVSNQKVTTEIKQLLNSLLDRVVMDCKKNKETSVKPVIEVKKTSETKMQNAEKVVGNKRPAEEDETLNENIQVKKIKEEISKTNDTSATTTITNNNNNDTPTSKLSEVKNKCVPKTKQNNVGKVQTGISNIKKTQTKNESKEPVAVEIAKNDDNDSNTTEKPLETGNVDQPPCSLTGYTRRRAAAAAAASIIAQQSQQTRSKPVKKLPAAKTKSPNNSFIIQYLYIL</sequence>
<name>A0A1Y3AY13_EURMA</name>
<evidence type="ECO:0000256" key="1">
    <source>
        <dbReference type="SAM" id="MobiDB-lite"/>
    </source>
</evidence>
<dbReference type="PROSITE" id="PS00028">
    <property type="entry name" value="ZINC_FINGER_C2H2_1"/>
    <property type="match status" value="1"/>
</dbReference>
<feature type="region of interest" description="Disordered" evidence="1">
    <location>
        <begin position="145"/>
        <end position="175"/>
    </location>
</feature>
<evidence type="ECO:0000313" key="3">
    <source>
        <dbReference type="EMBL" id="OTF73399.1"/>
    </source>
</evidence>
<organism evidence="3 4">
    <name type="scientific">Euroglyphus maynei</name>
    <name type="common">Mayne's house dust mite</name>
    <dbReference type="NCBI Taxonomy" id="6958"/>
    <lineage>
        <taxon>Eukaryota</taxon>
        <taxon>Metazoa</taxon>
        <taxon>Ecdysozoa</taxon>
        <taxon>Arthropoda</taxon>
        <taxon>Chelicerata</taxon>
        <taxon>Arachnida</taxon>
        <taxon>Acari</taxon>
        <taxon>Acariformes</taxon>
        <taxon>Sarcoptiformes</taxon>
        <taxon>Astigmata</taxon>
        <taxon>Psoroptidia</taxon>
        <taxon>Analgoidea</taxon>
        <taxon>Pyroglyphidae</taxon>
        <taxon>Pyroglyphinae</taxon>
        <taxon>Euroglyphus</taxon>
    </lineage>
</organism>